<keyword evidence="6 9" id="KW-0560">Oxidoreductase</keyword>
<dbReference type="InterPro" id="IPR001017">
    <property type="entry name" value="DH_E1"/>
</dbReference>
<keyword evidence="8 9" id="KW-0670">Pyruvate</keyword>
<dbReference type="SUPFAM" id="SSF52518">
    <property type="entry name" value="Thiamin diphosphate-binding fold (THDP-binding)"/>
    <property type="match status" value="1"/>
</dbReference>
<keyword evidence="4" id="KW-0808">Transferase</keyword>
<name>A0A8H3UTQ1_VENIN</name>
<feature type="domain" description="Dehydrogenase E1 component" evidence="10">
    <location>
        <begin position="84"/>
        <end position="379"/>
    </location>
</feature>
<evidence type="ECO:0000256" key="7">
    <source>
        <dbReference type="ARBA" id="ARBA00023052"/>
    </source>
</evidence>
<evidence type="ECO:0000256" key="4">
    <source>
        <dbReference type="ARBA" id="ARBA00022679"/>
    </source>
</evidence>
<protein>
    <recommendedName>
        <fullName evidence="9">Pyruvate dehydrogenase E1 component subunit alpha</fullName>
        <ecNumber evidence="9">1.2.4.1</ecNumber>
    </recommendedName>
</protein>
<dbReference type="GO" id="GO:0004124">
    <property type="term" value="F:cysteine synthase activity"/>
    <property type="evidence" value="ECO:0007669"/>
    <property type="project" value="TreeGrafter"/>
</dbReference>
<dbReference type="GO" id="GO:0006086">
    <property type="term" value="P:pyruvate decarboxylation to acetyl-CoA"/>
    <property type="evidence" value="ECO:0007669"/>
    <property type="project" value="InterPro"/>
</dbReference>
<evidence type="ECO:0000256" key="3">
    <source>
        <dbReference type="ARBA" id="ARBA00009077"/>
    </source>
</evidence>
<evidence type="ECO:0000256" key="5">
    <source>
        <dbReference type="ARBA" id="ARBA00022898"/>
    </source>
</evidence>
<dbReference type="Pfam" id="PF00676">
    <property type="entry name" value="E1_dh"/>
    <property type="match status" value="1"/>
</dbReference>
<evidence type="ECO:0000256" key="8">
    <source>
        <dbReference type="ARBA" id="ARBA00023317"/>
    </source>
</evidence>
<dbReference type="InterPro" id="IPR054542">
    <property type="entry name" value="Cys_met_metab_PP"/>
</dbReference>
<evidence type="ECO:0000313" key="11">
    <source>
        <dbReference type="EMBL" id="KAE9976471.1"/>
    </source>
</evidence>
<dbReference type="InterPro" id="IPR029061">
    <property type="entry name" value="THDP-binding"/>
</dbReference>
<dbReference type="Gene3D" id="3.40.640.10">
    <property type="entry name" value="Type I PLP-dependent aspartate aminotransferase-like (Major domain)"/>
    <property type="match status" value="2"/>
</dbReference>
<comment type="function">
    <text evidence="9">The pyruvate dehydrogenase complex catalyzes the overall conversion of pyruvate to acetyl-CoA and CO(2).</text>
</comment>
<comment type="similarity">
    <text evidence="3">Belongs to the trans-sulfuration enzymes family.</text>
</comment>
<comment type="caution">
    <text evidence="11">The sequence shown here is derived from an EMBL/GenBank/DDBJ whole genome shotgun (WGS) entry which is preliminary data.</text>
</comment>
<dbReference type="InterPro" id="IPR000277">
    <property type="entry name" value="Cys/Met-Metab_PyrdxlP-dep_enz"/>
</dbReference>
<dbReference type="SUPFAM" id="SSF53383">
    <property type="entry name" value="PLP-dependent transferases"/>
    <property type="match status" value="1"/>
</dbReference>
<dbReference type="CDD" id="cd00614">
    <property type="entry name" value="CGS_like"/>
    <property type="match status" value="1"/>
</dbReference>
<evidence type="ECO:0000256" key="1">
    <source>
        <dbReference type="ARBA" id="ARBA00001933"/>
    </source>
</evidence>
<evidence type="ECO:0000259" key="10">
    <source>
        <dbReference type="Pfam" id="PF00676"/>
    </source>
</evidence>
<dbReference type="GO" id="GO:0071269">
    <property type="term" value="P:L-homocysteine biosynthetic process"/>
    <property type="evidence" value="ECO:0007669"/>
    <property type="project" value="TreeGrafter"/>
</dbReference>
<dbReference type="PANTHER" id="PTHR43797:SF2">
    <property type="entry name" value="HOMOCYSTEINE_CYSTEINE SYNTHASE"/>
    <property type="match status" value="1"/>
</dbReference>
<comment type="cofactor">
    <cofactor evidence="2 9">
        <name>thiamine diphosphate</name>
        <dbReference type="ChEBI" id="CHEBI:58937"/>
    </cofactor>
</comment>
<dbReference type="GO" id="GO:0004739">
    <property type="term" value="F:pyruvate dehydrogenase (acetyl-transferring) activity"/>
    <property type="evidence" value="ECO:0007669"/>
    <property type="project" value="UniProtKB-UniRule"/>
</dbReference>
<dbReference type="Pfam" id="PF01053">
    <property type="entry name" value="Cys_Met_Meta_PP"/>
    <property type="match status" value="2"/>
</dbReference>
<dbReference type="GO" id="GO:0003961">
    <property type="term" value="F:O-acetylhomoserine aminocarboxypropyltransferase activity"/>
    <property type="evidence" value="ECO:0007669"/>
    <property type="project" value="TreeGrafter"/>
</dbReference>
<comment type="cofactor">
    <cofactor evidence="1">
        <name>pyridoxal 5'-phosphate</name>
        <dbReference type="ChEBI" id="CHEBI:597326"/>
    </cofactor>
</comment>
<dbReference type="GO" id="GO:0030170">
    <property type="term" value="F:pyridoxal phosphate binding"/>
    <property type="evidence" value="ECO:0007669"/>
    <property type="project" value="InterPro"/>
</dbReference>
<proteinExistence type="inferred from homology"/>
<dbReference type="Gene3D" id="3.40.50.970">
    <property type="match status" value="1"/>
</dbReference>
<dbReference type="AlphaFoldDB" id="A0A8H3UTQ1"/>
<dbReference type="GO" id="GO:0019346">
    <property type="term" value="P:transsulfuration"/>
    <property type="evidence" value="ECO:0007669"/>
    <property type="project" value="InterPro"/>
</dbReference>
<dbReference type="FunFam" id="3.40.50.970:FF:000013">
    <property type="entry name" value="Pyruvate dehydrogenase E1 component subunit alpha"/>
    <property type="match status" value="1"/>
</dbReference>
<keyword evidence="5" id="KW-0663">Pyridoxal phosphate</keyword>
<gene>
    <name evidence="11" type="ORF">BLS_002065</name>
</gene>
<sequence length="852" mass="94082">MFSSGARRSFALPVRRNAFATPLTAFRRVTTDAASSHADRESVPEEDDKHFEVRLSDESFETYELDPPSYTLDVTKKELKQMYYDMVAVRRMEMAADRLYKEKKIRGFCHLSTGQEAVAIGIEHGITKQDHLITAYRCHGFALMRGGTVKSIIGELLGRREGIAFGKGGSMHMFATGFYGGNGIVGAQVPVGAGIAFANQYEGKDNVTLALYGDGASNQGQVFEAFNMAKLWNLPIIFGCENNKYGMGTSAARSSALTEYYKRGQYIPGLKINAMDVLAVKQAVAYGKEWARQGKGPLVYEFVTYRYGGHSMSDPGTTYRTREEIQRMRSTNDPIAGLKMKLLDWGVTSEEELKTIDKEARSAVDAEVAEAEKMAPPDPTPTILFEDIYVRGSEPAFMRGRIPEENFYYEEADIKVPKEAPAVLLSAERVPEFETLALHGAQEPDPINGSRALPLYQTAAYNFTDAADGASKFAWSKDGYVYTRMGNPTNSVFENRMAMLEGDADLGQFRVYMKKFNIICKFVEGSDPEDIKKAIDENTRAVYCETIGNPQFNVPDLKSISSVAHEAGIPLIVDNTFGMGGFLCKPIALGADIVTESCTKWVGGHGTSMGGIVIDGGHFDWGASGKFPAFTEPADGYHGMRFWETYGLEALSARLRMDAMRDLGPCMSPFNAWMFLQGLETLPLRGERHVQNTLALAKWLQVSPYVAWVNYPGLESHPDYTLAQKVLPRGQGGVLTFGVAGNIEQVEAVVDNLKLCSHLANVGDAKTLIIHPWRTTHQQIPDDEKIKGGVTPDLIRVSVGLEHIKDIIHDFEQAFQGAGLKEAKDWVPTWKKDMKGEAWNKGTLYAPTPNGA</sequence>
<dbReference type="InterPro" id="IPR006235">
    <property type="entry name" value="OAc-hSer/O-AcSer_sulfhydrylase"/>
</dbReference>
<dbReference type="Gene3D" id="3.90.1150.10">
    <property type="entry name" value="Aspartate Aminotransferase, domain 1"/>
    <property type="match status" value="1"/>
</dbReference>
<dbReference type="PANTHER" id="PTHR43797">
    <property type="entry name" value="HOMOCYSTEINE/CYSTEINE SYNTHASE"/>
    <property type="match status" value="1"/>
</dbReference>
<dbReference type="EMBL" id="WNWQ01000153">
    <property type="protein sequence ID" value="KAE9976471.1"/>
    <property type="molecule type" value="Genomic_DNA"/>
</dbReference>
<dbReference type="NCBIfam" id="TIGR03182">
    <property type="entry name" value="PDH_E1_alph_y"/>
    <property type="match status" value="1"/>
</dbReference>
<dbReference type="Proteomes" id="UP000433883">
    <property type="component" value="Unassembled WGS sequence"/>
</dbReference>
<organism evidence="11 12">
    <name type="scientific">Venturia inaequalis</name>
    <name type="common">Apple scab fungus</name>
    <dbReference type="NCBI Taxonomy" id="5025"/>
    <lineage>
        <taxon>Eukaryota</taxon>
        <taxon>Fungi</taxon>
        <taxon>Dikarya</taxon>
        <taxon>Ascomycota</taxon>
        <taxon>Pezizomycotina</taxon>
        <taxon>Dothideomycetes</taxon>
        <taxon>Pleosporomycetidae</taxon>
        <taxon>Venturiales</taxon>
        <taxon>Venturiaceae</taxon>
        <taxon>Venturia</taxon>
    </lineage>
</organism>
<evidence type="ECO:0000256" key="2">
    <source>
        <dbReference type="ARBA" id="ARBA00001964"/>
    </source>
</evidence>
<keyword evidence="7 9" id="KW-0786">Thiamine pyrophosphate</keyword>
<comment type="catalytic activity">
    <reaction evidence="9">
        <text>N(6)-[(R)-lipoyl]-L-lysyl-[protein] + pyruvate + H(+) = N(6)-[(R)-S(8)-acetyldihydrolipoyl]-L-lysyl-[protein] + CO2</text>
        <dbReference type="Rhea" id="RHEA:19189"/>
        <dbReference type="Rhea" id="RHEA-COMP:10474"/>
        <dbReference type="Rhea" id="RHEA-COMP:10478"/>
        <dbReference type="ChEBI" id="CHEBI:15361"/>
        <dbReference type="ChEBI" id="CHEBI:15378"/>
        <dbReference type="ChEBI" id="CHEBI:16526"/>
        <dbReference type="ChEBI" id="CHEBI:83099"/>
        <dbReference type="ChEBI" id="CHEBI:83111"/>
        <dbReference type="EC" id="1.2.4.1"/>
    </reaction>
</comment>
<dbReference type="CDD" id="cd02000">
    <property type="entry name" value="TPP_E1_PDC_ADC_BCADC"/>
    <property type="match status" value="1"/>
</dbReference>
<evidence type="ECO:0000256" key="6">
    <source>
        <dbReference type="ARBA" id="ARBA00023002"/>
    </source>
</evidence>
<dbReference type="EC" id="1.2.4.1" evidence="9"/>
<dbReference type="PROSITE" id="PS00868">
    <property type="entry name" value="CYS_MET_METAB_PP"/>
    <property type="match status" value="1"/>
</dbReference>
<evidence type="ECO:0000256" key="9">
    <source>
        <dbReference type="RuleBase" id="RU361139"/>
    </source>
</evidence>
<accession>A0A8H3UTQ1</accession>
<dbReference type="InterPro" id="IPR015422">
    <property type="entry name" value="PyrdxlP-dep_Trfase_small"/>
</dbReference>
<reference evidence="11 12" key="1">
    <citation type="submission" date="2019-11" db="EMBL/GenBank/DDBJ databases">
        <title>Venturia inaequalis Genome Resource.</title>
        <authorList>
            <person name="Lichtner F.J."/>
        </authorList>
    </citation>
    <scope>NUCLEOTIDE SEQUENCE [LARGE SCALE GENOMIC DNA]</scope>
    <source>
        <strain evidence="11">Bline_iso_100314</strain>
    </source>
</reference>
<dbReference type="InterPro" id="IPR015424">
    <property type="entry name" value="PyrdxlP-dep_Trfase"/>
</dbReference>
<dbReference type="InterPro" id="IPR015421">
    <property type="entry name" value="PyrdxlP-dep_Trfase_major"/>
</dbReference>
<evidence type="ECO:0000313" key="12">
    <source>
        <dbReference type="Proteomes" id="UP000433883"/>
    </source>
</evidence>
<dbReference type="InterPro" id="IPR017597">
    <property type="entry name" value="Pyrv_DH_E1_asu_subgrp-y"/>
</dbReference>
<dbReference type="GO" id="GO:0006535">
    <property type="term" value="P:cysteine biosynthetic process from serine"/>
    <property type="evidence" value="ECO:0007669"/>
    <property type="project" value="TreeGrafter"/>
</dbReference>
<dbReference type="GO" id="GO:0005737">
    <property type="term" value="C:cytoplasm"/>
    <property type="evidence" value="ECO:0007669"/>
    <property type="project" value="TreeGrafter"/>
</dbReference>